<dbReference type="AlphaFoldDB" id="H2Z0N1"/>
<dbReference type="HOGENOM" id="CLU_1543502_0_0_1"/>
<accession>H2Z0N1</accession>
<dbReference type="Ensembl" id="ENSCSAVT00000011274.1">
    <property type="protein sequence ID" value="ENSCSAVP00000011143.1"/>
    <property type="gene ID" value="ENSCSAVG00000006515.1"/>
</dbReference>
<feature type="region of interest" description="Disordered" evidence="1">
    <location>
        <begin position="12"/>
        <end position="100"/>
    </location>
</feature>
<feature type="compositionally biased region" description="Polar residues" evidence="1">
    <location>
        <begin position="38"/>
        <end position="55"/>
    </location>
</feature>
<feature type="compositionally biased region" description="Basic and acidic residues" evidence="1">
    <location>
        <begin position="83"/>
        <end position="94"/>
    </location>
</feature>
<name>H2Z0N1_CIOSA</name>
<protein>
    <submittedName>
        <fullName evidence="2">Uncharacterized protein</fullName>
    </submittedName>
</protein>
<dbReference type="InParanoid" id="H2Z0N1"/>
<sequence>TICFLTSITHHRSTRSNRRLTTQPHYSTPIGVAPQPHISANHSTPVSAIRSSSPHLNPKLSEGSHIPRPNVGTAPQVVYNPAKNKENLSPKDSDANSIDPKYLTRSADVITVRSLSPSCDTSPPKITAAKPSTRLSQQMVNKATLNRPGHVRFQPQQPNSAVSAYFTGAMPKPS</sequence>
<evidence type="ECO:0000313" key="2">
    <source>
        <dbReference type="Ensembl" id="ENSCSAVP00000011143.1"/>
    </source>
</evidence>
<dbReference type="Proteomes" id="UP000007875">
    <property type="component" value="Unassembled WGS sequence"/>
</dbReference>
<reference evidence="2" key="3">
    <citation type="submission" date="2025-09" db="UniProtKB">
        <authorList>
            <consortium name="Ensembl"/>
        </authorList>
    </citation>
    <scope>IDENTIFICATION</scope>
</reference>
<evidence type="ECO:0000256" key="1">
    <source>
        <dbReference type="SAM" id="MobiDB-lite"/>
    </source>
</evidence>
<reference evidence="2" key="2">
    <citation type="submission" date="2025-08" db="UniProtKB">
        <authorList>
            <consortium name="Ensembl"/>
        </authorList>
    </citation>
    <scope>IDENTIFICATION</scope>
</reference>
<keyword evidence="3" id="KW-1185">Reference proteome</keyword>
<reference evidence="3" key="1">
    <citation type="submission" date="2003-08" db="EMBL/GenBank/DDBJ databases">
        <authorList>
            <person name="Birren B."/>
            <person name="Nusbaum C."/>
            <person name="Abebe A."/>
            <person name="Abouelleil A."/>
            <person name="Adekoya E."/>
            <person name="Ait-zahra M."/>
            <person name="Allen N."/>
            <person name="Allen T."/>
            <person name="An P."/>
            <person name="Anderson M."/>
            <person name="Anderson S."/>
            <person name="Arachchi H."/>
            <person name="Armbruster J."/>
            <person name="Bachantsang P."/>
            <person name="Baldwin J."/>
            <person name="Barry A."/>
            <person name="Bayul T."/>
            <person name="Blitshsteyn B."/>
            <person name="Bloom T."/>
            <person name="Blye J."/>
            <person name="Boguslavskiy L."/>
            <person name="Borowsky M."/>
            <person name="Boukhgalter B."/>
            <person name="Brunache A."/>
            <person name="Butler J."/>
            <person name="Calixte N."/>
            <person name="Calvo S."/>
            <person name="Camarata J."/>
            <person name="Campo K."/>
            <person name="Chang J."/>
            <person name="Cheshatsang Y."/>
            <person name="Citroen M."/>
            <person name="Collymore A."/>
            <person name="Considine T."/>
            <person name="Cook A."/>
            <person name="Cooke P."/>
            <person name="Corum B."/>
            <person name="Cuomo C."/>
            <person name="David R."/>
            <person name="Dawoe T."/>
            <person name="Degray S."/>
            <person name="Dodge S."/>
            <person name="Dooley K."/>
            <person name="Dorje P."/>
            <person name="Dorjee K."/>
            <person name="Dorris L."/>
            <person name="Duffey N."/>
            <person name="Dupes A."/>
            <person name="Elkins T."/>
            <person name="Engels R."/>
            <person name="Erickson J."/>
            <person name="Farina A."/>
            <person name="Faro S."/>
            <person name="Ferreira P."/>
            <person name="Fischer H."/>
            <person name="Fitzgerald M."/>
            <person name="Foley K."/>
            <person name="Gage D."/>
            <person name="Galagan J."/>
            <person name="Gearin G."/>
            <person name="Gnerre S."/>
            <person name="Gnirke A."/>
            <person name="Goyette A."/>
            <person name="Graham J."/>
            <person name="Grandbois E."/>
            <person name="Gyaltsen K."/>
            <person name="Hafez N."/>
            <person name="Hagopian D."/>
            <person name="Hagos B."/>
            <person name="Hall J."/>
            <person name="Hatcher B."/>
            <person name="Heller A."/>
            <person name="Higgins H."/>
            <person name="Honan T."/>
            <person name="Horn A."/>
            <person name="Houde N."/>
            <person name="Hughes L."/>
            <person name="Hulme W."/>
            <person name="Husby E."/>
            <person name="Iliev I."/>
            <person name="Jaffe D."/>
            <person name="Jones C."/>
            <person name="Kamal M."/>
            <person name="Kamat A."/>
            <person name="Kamvysselis M."/>
            <person name="Karlsson E."/>
            <person name="Kells C."/>
            <person name="Kieu A."/>
            <person name="Kisner P."/>
            <person name="Kodira C."/>
            <person name="Kulbokas E."/>
            <person name="Labutti K."/>
            <person name="Lama D."/>
            <person name="Landers T."/>
            <person name="Leger J."/>
            <person name="Levine S."/>
            <person name="Lewis D."/>
            <person name="Lewis T."/>
            <person name="Lindblad-toh K."/>
            <person name="Liu X."/>
            <person name="Lokyitsang T."/>
            <person name="Lokyitsang Y."/>
            <person name="Lucien O."/>
            <person name="Lui A."/>
            <person name="Ma L.J."/>
            <person name="Mabbitt R."/>
            <person name="Macdonald J."/>
            <person name="Maclean C."/>
            <person name="Major J."/>
            <person name="Manning J."/>
            <person name="Marabella R."/>
            <person name="Maru K."/>
            <person name="Matthews C."/>
            <person name="Mauceli E."/>
            <person name="Mccarthy M."/>
            <person name="Mcdonough S."/>
            <person name="Mcghee T."/>
            <person name="Meldrim J."/>
            <person name="Meneus L."/>
            <person name="Mesirov J."/>
            <person name="Mihalev A."/>
            <person name="Mihova T."/>
            <person name="Mikkelsen T."/>
            <person name="Mlenga V."/>
            <person name="Moru K."/>
            <person name="Mozes J."/>
            <person name="Mulrain L."/>
            <person name="Munson G."/>
            <person name="Naylor J."/>
            <person name="Newes C."/>
            <person name="Nguyen C."/>
            <person name="Nguyen N."/>
            <person name="Nguyen T."/>
            <person name="Nicol R."/>
            <person name="Nielsen C."/>
            <person name="Nizzari M."/>
            <person name="Norbu C."/>
            <person name="Norbu N."/>
            <person name="O'donnell P."/>
            <person name="Okoawo O."/>
            <person name="O'leary S."/>
            <person name="Omotosho B."/>
            <person name="O'neill K."/>
            <person name="Osman S."/>
            <person name="Parker S."/>
            <person name="Perrin D."/>
            <person name="Phunkhang P."/>
            <person name="Piqani B."/>
            <person name="Purcell S."/>
            <person name="Rachupka T."/>
            <person name="Ramasamy U."/>
            <person name="Rameau R."/>
            <person name="Ray V."/>
            <person name="Raymond C."/>
            <person name="Retta R."/>
            <person name="Richardson S."/>
            <person name="Rise C."/>
            <person name="Rodriguez J."/>
            <person name="Rogers J."/>
            <person name="Rogov P."/>
            <person name="Rutman M."/>
            <person name="Schupbach R."/>
            <person name="Seaman C."/>
            <person name="Settipalli S."/>
            <person name="Sharpe T."/>
            <person name="Sheridan J."/>
            <person name="Sherpa N."/>
            <person name="Shi J."/>
            <person name="Smirnov S."/>
            <person name="Smith C."/>
            <person name="Sougnez C."/>
            <person name="Spencer B."/>
            <person name="Stalker J."/>
            <person name="Stange-thomann N."/>
            <person name="Stavropoulos S."/>
            <person name="Stetson K."/>
            <person name="Stone C."/>
            <person name="Stone S."/>
            <person name="Stubbs M."/>
            <person name="Talamas J."/>
            <person name="Tchuinga P."/>
            <person name="Tenzing P."/>
            <person name="Tesfaye S."/>
            <person name="Theodore J."/>
            <person name="Thoulutsang Y."/>
            <person name="Topham K."/>
            <person name="Towey S."/>
            <person name="Tsamla T."/>
            <person name="Tsomo N."/>
            <person name="Vallee D."/>
            <person name="Vassiliev H."/>
            <person name="Venkataraman V."/>
            <person name="Vinson J."/>
            <person name="Vo A."/>
            <person name="Wade C."/>
            <person name="Wang S."/>
            <person name="Wangchuk T."/>
            <person name="Wangdi T."/>
            <person name="Whittaker C."/>
            <person name="Wilkinson J."/>
            <person name="Wu Y."/>
            <person name="Wyman D."/>
            <person name="Yadav S."/>
            <person name="Yang S."/>
            <person name="Yang X."/>
            <person name="Yeager S."/>
            <person name="Yee E."/>
            <person name="Young G."/>
            <person name="Zainoun J."/>
            <person name="Zembeck L."/>
            <person name="Zimmer A."/>
            <person name="Zody M."/>
            <person name="Lander E."/>
        </authorList>
    </citation>
    <scope>NUCLEOTIDE SEQUENCE [LARGE SCALE GENOMIC DNA]</scope>
</reference>
<organism evidence="2 3">
    <name type="scientific">Ciona savignyi</name>
    <name type="common">Pacific transparent sea squirt</name>
    <dbReference type="NCBI Taxonomy" id="51511"/>
    <lineage>
        <taxon>Eukaryota</taxon>
        <taxon>Metazoa</taxon>
        <taxon>Chordata</taxon>
        <taxon>Tunicata</taxon>
        <taxon>Ascidiacea</taxon>
        <taxon>Phlebobranchia</taxon>
        <taxon>Cionidae</taxon>
        <taxon>Ciona</taxon>
    </lineage>
</organism>
<proteinExistence type="predicted"/>
<evidence type="ECO:0000313" key="3">
    <source>
        <dbReference type="Proteomes" id="UP000007875"/>
    </source>
</evidence>